<name>A0A1Z4F3T1_9MYCO</name>
<dbReference type="Proteomes" id="UP000217954">
    <property type="component" value="Chromosome"/>
</dbReference>
<keyword evidence="1" id="KW-0808">Transferase</keyword>
<dbReference type="PANTHER" id="PTHR40036">
    <property type="entry name" value="MACROCIN O-METHYLTRANSFERASE"/>
    <property type="match status" value="1"/>
</dbReference>
<dbReference type="InterPro" id="IPR029063">
    <property type="entry name" value="SAM-dependent_MTases_sf"/>
</dbReference>
<dbReference type="KEGG" id="mste:MSTE_04519"/>
<dbReference type="Gene3D" id="3.40.50.150">
    <property type="entry name" value="Vaccinia Virus protein VP39"/>
    <property type="match status" value="1"/>
</dbReference>
<accession>A0A1Z4F3T1</accession>
<dbReference type="InterPro" id="IPR008884">
    <property type="entry name" value="TylF_MeTrfase"/>
</dbReference>
<dbReference type="GO" id="GO:0032259">
    <property type="term" value="P:methylation"/>
    <property type="evidence" value="ECO:0007669"/>
    <property type="project" value="UniProtKB-KW"/>
</dbReference>
<keyword evidence="1" id="KW-0489">Methyltransferase</keyword>
<dbReference type="PANTHER" id="PTHR40036:SF1">
    <property type="entry name" value="MACROCIN O-METHYLTRANSFERASE"/>
    <property type="match status" value="1"/>
</dbReference>
<dbReference type="AlphaFoldDB" id="A0A1Z4F3T1"/>
<evidence type="ECO:0000313" key="2">
    <source>
        <dbReference type="Proteomes" id="UP000217954"/>
    </source>
</evidence>
<dbReference type="EMBL" id="AP018165">
    <property type="protein sequence ID" value="BAX99812.1"/>
    <property type="molecule type" value="Genomic_DNA"/>
</dbReference>
<dbReference type="Pfam" id="PF13578">
    <property type="entry name" value="Methyltransf_24"/>
    <property type="match status" value="1"/>
</dbReference>
<gene>
    <name evidence="1" type="ORF">MSTE_04519</name>
</gene>
<reference evidence="1 2" key="2">
    <citation type="journal article" date="2017" name="Int. J. Syst. Evol. Microbiol.">
        <title>Mycobacterium stephanolepidis sp. nov., a rapidly growing species related to Mycobacterium chelonae, isolated from marine teleost fish, Stephanolepis cirrhifer.</title>
        <authorList>
            <person name="Fukano H."/>
            <person name="Wada S."/>
            <person name="Kurata O."/>
            <person name="Katayama K."/>
            <person name="Fujiwara N."/>
            <person name="Hoshino Y."/>
        </authorList>
    </citation>
    <scope>NUCLEOTIDE SEQUENCE [LARGE SCALE GENOMIC DNA]</scope>
    <source>
        <strain evidence="1 2">NJB0901</strain>
    </source>
</reference>
<keyword evidence="2" id="KW-1185">Reference proteome</keyword>
<dbReference type="GO" id="GO:0008168">
    <property type="term" value="F:methyltransferase activity"/>
    <property type="evidence" value="ECO:0007669"/>
    <property type="project" value="UniProtKB-KW"/>
</dbReference>
<evidence type="ECO:0000313" key="1">
    <source>
        <dbReference type="EMBL" id="BAX99812.1"/>
    </source>
</evidence>
<protein>
    <submittedName>
        <fullName evidence="1">Methyltransferase MtfD</fullName>
    </submittedName>
</protein>
<proteinExistence type="predicted"/>
<organism evidence="1 2">
    <name type="scientific">[Mycobacterium] stephanolepidis</name>
    <dbReference type="NCBI Taxonomy" id="1520670"/>
    <lineage>
        <taxon>Bacteria</taxon>
        <taxon>Bacillati</taxon>
        <taxon>Actinomycetota</taxon>
        <taxon>Actinomycetes</taxon>
        <taxon>Mycobacteriales</taxon>
        <taxon>Mycobacteriaceae</taxon>
        <taxon>Mycobacteroides</taxon>
    </lineage>
</organism>
<sequence length="299" mass="33458">MGKSSSTASIKLQWLTSMPQWLVRTIVSLVVWPLRGFYWFVRTLLPGVYANDQLISFHRHEFMNDPVFQRAYGRGVRALGGTDFYQWPWRVHIGLWAATNASHLEGDFVECGVNYGFLSSAIMEQLNWDHLGKTFYLLDTFAGIDPRFITEVERGAGAMNKSQAALQFGAYVNGAERVRANFAQWHNQRIIVGTVPETLNQVDTTAVAFLHIDMNCAPPEVAALQYFWPRLTPGAIVLLDDYAQRGFDEQRLAMDELANKLGVPICALPTGQGLIIKPTPAHADATHTTPIPNHQATNN</sequence>
<reference evidence="2" key="1">
    <citation type="journal article" date="2017" name="Genome Announc.">
        <title>Complete Genome Sequence of Mycobacterium stephanolepidis.</title>
        <authorList>
            <person name="Fukano H."/>
            <person name="Yoshida M."/>
            <person name="Katayama Y."/>
            <person name="Omatsu T."/>
            <person name="Mizutani T."/>
            <person name="Kurata O."/>
            <person name="Wada S."/>
            <person name="Hoshino Y."/>
        </authorList>
    </citation>
    <scope>NUCLEOTIDE SEQUENCE [LARGE SCALE GENOMIC DNA]</scope>
    <source>
        <strain evidence="2">NJB0901</strain>
    </source>
</reference>